<reference evidence="3" key="2">
    <citation type="journal article" date="2021" name="PeerJ">
        <title>Extensive microbial diversity within the chicken gut microbiome revealed by metagenomics and culture.</title>
        <authorList>
            <person name="Gilroy R."/>
            <person name="Ravi A."/>
            <person name="Getino M."/>
            <person name="Pursley I."/>
            <person name="Horton D.L."/>
            <person name="Alikhan N.F."/>
            <person name="Baker D."/>
            <person name="Gharbi K."/>
            <person name="Hall N."/>
            <person name="Watson M."/>
            <person name="Adriaenssens E.M."/>
            <person name="Foster-Nyarko E."/>
            <person name="Jarju S."/>
            <person name="Secka A."/>
            <person name="Antonio M."/>
            <person name="Oren A."/>
            <person name="Chaudhuri R.R."/>
            <person name="La Ragione R."/>
            <person name="Hildebrand F."/>
            <person name="Pallen M.J."/>
        </authorList>
    </citation>
    <scope>NUCLEOTIDE SEQUENCE</scope>
    <source>
        <strain evidence="3">ChiW25-3613</strain>
    </source>
</reference>
<feature type="domain" description="Sensor histidine kinase NatK-like C-terminal" evidence="2">
    <location>
        <begin position="326"/>
        <end position="430"/>
    </location>
</feature>
<evidence type="ECO:0000256" key="1">
    <source>
        <dbReference type="SAM" id="Phobius"/>
    </source>
</evidence>
<keyword evidence="1" id="KW-1133">Transmembrane helix</keyword>
<evidence type="ECO:0000259" key="2">
    <source>
        <dbReference type="Pfam" id="PF14501"/>
    </source>
</evidence>
<dbReference type="InterPro" id="IPR036890">
    <property type="entry name" value="HATPase_C_sf"/>
</dbReference>
<gene>
    <name evidence="3" type="ORF">IAB90_01675</name>
</gene>
<keyword evidence="1" id="KW-0472">Membrane</keyword>
<dbReference type="Gene3D" id="3.30.565.10">
    <property type="entry name" value="Histidine kinase-like ATPase, C-terminal domain"/>
    <property type="match status" value="1"/>
</dbReference>
<dbReference type="Pfam" id="PF14501">
    <property type="entry name" value="HATPase_c_5"/>
    <property type="match status" value="1"/>
</dbReference>
<sequence>MEILDKILGFANQYIITLLVFGYVLCSKQPRRKYFILRIIPVVAIGVFLSTDFYRDALSMGGAAGEFSTWPYLIGWIFVVLSIWFCFKINFVAALFYQSLTYVLEHMVFNLRYALQLIDFGIYNDIWQRFILVLIRIVIAFVIYFVLAKRLFKLDSLLDYKAVAILLAVVNVAFTILLNNWFYNEGWFSEALHMVRVVVCILFVTFPFLLSAILRNKMEKQKLEQMIIDGEKQRRLSEESIAAINRKCHDLKYQVRALKVMAGGNDVPEEYRNAVNDLEKDVMIYDAIAKTGYGGIDILLTEKSLLCDRKNIVFTYMIDGESLRFMEEVDLYILLGNALDNSIEAVEDVDAGHKIINMKVYSRDEMAFIFVENYCKNLPRMVNGIPQTTKKDAANHGFGVKSIVSIAQKYGGEVDFFTDDDRFVLNVLFPCIQATNKM</sequence>
<feature type="transmembrane region" description="Helical" evidence="1">
    <location>
        <begin position="126"/>
        <end position="148"/>
    </location>
</feature>
<feature type="transmembrane region" description="Helical" evidence="1">
    <location>
        <begin position="69"/>
        <end position="87"/>
    </location>
</feature>
<feature type="transmembrane region" description="Helical" evidence="1">
    <location>
        <begin position="6"/>
        <end position="26"/>
    </location>
</feature>
<dbReference type="SUPFAM" id="SSF55874">
    <property type="entry name" value="ATPase domain of HSP90 chaperone/DNA topoisomerase II/histidine kinase"/>
    <property type="match status" value="1"/>
</dbReference>
<feature type="transmembrane region" description="Helical" evidence="1">
    <location>
        <begin position="194"/>
        <end position="214"/>
    </location>
</feature>
<dbReference type="GO" id="GO:0042802">
    <property type="term" value="F:identical protein binding"/>
    <property type="evidence" value="ECO:0007669"/>
    <property type="project" value="TreeGrafter"/>
</dbReference>
<dbReference type="PANTHER" id="PTHR40448">
    <property type="entry name" value="TWO-COMPONENT SENSOR HISTIDINE KINASE"/>
    <property type="match status" value="1"/>
</dbReference>
<dbReference type="PANTHER" id="PTHR40448:SF1">
    <property type="entry name" value="TWO-COMPONENT SENSOR HISTIDINE KINASE"/>
    <property type="match status" value="1"/>
</dbReference>
<evidence type="ECO:0000313" key="3">
    <source>
        <dbReference type="EMBL" id="HIR39068.1"/>
    </source>
</evidence>
<name>A0A9D1AFP4_9FIRM</name>
<evidence type="ECO:0000313" key="4">
    <source>
        <dbReference type="Proteomes" id="UP000824179"/>
    </source>
</evidence>
<dbReference type="Proteomes" id="UP000824179">
    <property type="component" value="Unassembled WGS sequence"/>
</dbReference>
<dbReference type="CDD" id="cd16935">
    <property type="entry name" value="HATPase_AgrC-ComD-like"/>
    <property type="match status" value="1"/>
</dbReference>
<organism evidence="3 4">
    <name type="scientific">Candidatus Coproplasma stercoripullorum</name>
    <dbReference type="NCBI Taxonomy" id="2840751"/>
    <lineage>
        <taxon>Bacteria</taxon>
        <taxon>Bacillati</taxon>
        <taxon>Bacillota</taxon>
        <taxon>Clostridia</taxon>
        <taxon>Eubacteriales</taxon>
        <taxon>Candidatus Coproplasma</taxon>
    </lineage>
</organism>
<comment type="caution">
    <text evidence="3">The sequence shown here is derived from an EMBL/GenBank/DDBJ whole genome shotgun (WGS) entry which is preliminary data.</text>
</comment>
<proteinExistence type="predicted"/>
<feature type="transmembrane region" description="Helical" evidence="1">
    <location>
        <begin position="94"/>
        <end position="114"/>
    </location>
</feature>
<keyword evidence="1" id="KW-0812">Transmembrane</keyword>
<dbReference type="EMBL" id="DVHB01000035">
    <property type="protein sequence ID" value="HIR39068.1"/>
    <property type="molecule type" value="Genomic_DNA"/>
</dbReference>
<accession>A0A9D1AFP4</accession>
<dbReference type="AlphaFoldDB" id="A0A9D1AFP4"/>
<reference evidence="3" key="1">
    <citation type="submission" date="2020-10" db="EMBL/GenBank/DDBJ databases">
        <authorList>
            <person name="Gilroy R."/>
        </authorList>
    </citation>
    <scope>NUCLEOTIDE SEQUENCE</scope>
    <source>
        <strain evidence="3">ChiW25-3613</strain>
    </source>
</reference>
<protein>
    <submittedName>
        <fullName evidence="3">GHKL domain-containing protein</fullName>
    </submittedName>
</protein>
<feature type="transmembrane region" description="Helical" evidence="1">
    <location>
        <begin position="160"/>
        <end position="182"/>
    </location>
</feature>
<feature type="transmembrane region" description="Helical" evidence="1">
    <location>
        <begin position="35"/>
        <end position="54"/>
    </location>
</feature>
<dbReference type="InterPro" id="IPR032834">
    <property type="entry name" value="NatK-like_C"/>
</dbReference>